<dbReference type="EMBL" id="JAAXPN010000006">
    <property type="protein sequence ID" value="NKZ24374.1"/>
    <property type="molecule type" value="Genomic_DNA"/>
</dbReference>
<dbReference type="EC" id="6.3.4.19" evidence="8"/>
<evidence type="ECO:0000256" key="3">
    <source>
        <dbReference type="ARBA" id="ARBA00022598"/>
    </source>
</evidence>
<evidence type="ECO:0000256" key="1">
    <source>
        <dbReference type="ARBA" id="ARBA00004496"/>
    </source>
</evidence>
<evidence type="ECO:0000313" key="10">
    <source>
        <dbReference type="EMBL" id="NKZ24374.1"/>
    </source>
</evidence>
<dbReference type="NCBIfam" id="TIGR02433">
    <property type="entry name" value="lysidine_TilS_C"/>
    <property type="match status" value="1"/>
</dbReference>
<dbReference type="InterPro" id="IPR014729">
    <property type="entry name" value="Rossmann-like_a/b/a_fold"/>
</dbReference>
<comment type="catalytic activity">
    <reaction evidence="7 8">
        <text>cytidine(34) in tRNA(Ile2) + L-lysine + ATP = lysidine(34) in tRNA(Ile2) + AMP + diphosphate + H(+)</text>
        <dbReference type="Rhea" id="RHEA:43744"/>
        <dbReference type="Rhea" id="RHEA-COMP:10625"/>
        <dbReference type="Rhea" id="RHEA-COMP:10670"/>
        <dbReference type="ChEBI" id="CHEBI:15378"/>
        <dbReference type="ChEBI" id="CHEBI:30616"/>
        <dbReference type="ChEBI" id="CHEBI:32551"/>
        <dbReference type="ChEBI" id="CHEBI:33019"/>
        <dbReference type="ChEBI" id="CHEBI:82748"/>
        <dbReference type="ChEBI" id="CHEBI:83665"/>
        <dbReference type="ChEBI" id="CHEBI:456215"/>
        <dbReference type="EC" id="6.3.4.19"/>
    </reaction>
</comment>
<gene>
    <name evidence="8 10" type="primary">tilS</name>
    <name evidence="10" type="ORF">HF964_06125</name>
</gene>
<evidence type="ECO:0000256" key="8">
    <source>
        <dbReference type="HAMAP-Rule" id="MF_01161"/>
    </source>
</evidence>
<keyword evidence="6" id="KW-0067">ATP-binding</keyword>
<dbReference type="CDD" id="cd01992">
    <property type="entry name" value="TilS_N"/>
    <property type="match status" value="1"/>
</dbReference>
<dbReference type="InterPro" id="IPR012796">
    <property type="entry name" value="Lysidine-tRNA-synth_C"/>
</dbReference>
<dbReference type="GO" id="GO:0006400">
    <property type="term" value="P:tRNA modification"/>
    <property type="evidence" value="ECO:0007669"/>
    <property type="project" value="UniProtKB-UniRule"/>
</dbReference>
<dbReference type="GO" id="GO:0032267">
    <property type="term" value="F:tRNA(Ile)-lysidine synthase activity"/>
    <property type="evidence" value="ECO:0007669"/>
    <property type="project" value="UniProtKB-EC"/>
</dbReference>
<evidence type="ECO:0000259" key="9">
    <source>
        <dbReference type="SMART" id="SM00977"/>
    </source>
</evidence>
<keyword evidence="4 8" id="KW-0819">tRNA processing</keyword>
<organism evidence="10 11">
    <name type="scientific">Periweissella fabalis</name>
    <dbReference type="NCBI Taxonomy" id="1070421"/>
    <lineage>
        <taxon>Bacteria</taxon>
        <taxon>Bacillati</taxon>
        <taxon>Bacillota</taxon>
        <taxon>Bacilli</taxon>
        <taxon>Lactobacillales</taxon>
        <taxon>Lactobacillaceae</taxon>
        <taxon>Periweissella</taxon>
    </lineage>
</organism>
<dbReference type="Gene3D" id="3.40.50.620">
    <property type="entry name" value="HUPs"/>
    <property type="match status" value="1"/>
</dbReference>
<dbReference type="SUPFAM" id="SSF56037">
    <property type="entry name" value="PheT/TilS domain"/>
    <property type="match status" value="1"/>
</dbReference>
<keyword evidence="11" id="KW-1185">Reference proteome</keyword>
<dbReference type="InterPro" id="IPR012094">
    <property type="entry name" value="tRNA_Ile_lys_synt"/>
</dbReference>
<feature type="domain" description="Lysidine-tRNA(Ile) synthetase C-terminal" evidence="9">
    <location>
        <begin position="378"/>
        <end position="451"/>
    </location>
</feature>
<dbReference type="InterPro" id="IPR011063">
    <property type="entry name" value="TilS/TtcA_N"/>
</dbReference>
<comment type="similarity">
    <text evidence="8">Belongs to the tRNA(Ile)-lysidine synthase family.</text>
</comment>
<proteinExistence type="inferred from homology"/>
<dbReference type="PANTHER" id="PTHR43033">
    <property type="entry name" value="TRNA(ILE)-LYSIDINE SYNTHASE-RELATED"/>
    <property type="match status" value="1"/>
</dbReference>
<dbReference type="NCBIfam" id="TIGR02432">
    <property type="entry name" value="lysidine_TilS_N"/>
    <property type="match status" value="1"/>
</dbReference>
<dbReference type="HAMAP" id="MF_01161">
    <property type="entry name" value="tRNA_Ile_lys_synt"/>
    <property type="match status" value="1"/>
</dbReference>
<comment type="caution">
    <text evidence="10">The sequence shown here is derived from an EMBL/GenBank/DDBJ whole genome shotgun (WGS) entry which is preliminary data.</text>
</comment>
<comment type="function">
    <text evidence="8">Ligates lysine onto the cytidine present at position 34 of the AUA codon-specific tRNA(Ile) that contains the anticodon CAU, in an ATP-dependent manner. Cytidine is converted to lysidine, thus changing the amino acid specificity of the tRNA from methionine to isoleucine.</text>
</comment>
<dbReference type="Pfam" id="PF01171">
    <property type="entry name" value="ATP_bind_3"/>
    <property type="match status" value="1"/>
</dbReference>
<dbReference type="Proteomes" id="UP000549765">
    <property type="component" value="Unassembled WGS sequence"/>
</dbReference>
<dbReference type="RefSeq" id="WP_168722173.1">
    <property type="nucleotide sequence ID" value="NZ_JAAXPN010000006.1"/>
</dbReference>
<evidence type="ECO:0000256" key="4">
    <source>
        <dbReference type="ARBA" id="ARBA00022694"/>
    </source>
</evidence>
<dbReference type="AlphaFoldDB" id="A0A7X6N4C4"/>
<evidence type="ECO:0000256" key="5">
    <source>
        <dbReference type="ARBA" id="ARBA00022741"/>
    </source>
</evidence>
<evidence type="ECO:0000256" key="6">
    <source>
        <dbReference type="ARBA" id="ARBA00022840"/>
    </source>
</evidence>
<keyword evidence="3 8" id="KW-0436">Ligase</keyword>
<dbReference type="InterPro" id="IPR012795">
    <property type="entry name" value="tRNA_Ile_lys_synt_N"/>
</dbReference>
<accession>A0A7X6N4C4</accession>
<comment type="subcellular location">
    <subcellularLocation>
        <location evidence="1 8">Cytoplasm</location>
    </subcellularLocation>
</comment>
<dbReference type="GO" id="GO:0005524">
    <property type="term" value="F:ATP binding"/>
    <property type="evidence" value="ECO:0007669"/>
    <property type="project" value="UniProtKB-KW"/>
</dbReference>
<dbReference type="PANTHER" id="PTHR43033:SF1">
    <property type="entry name" value="TRNA(ILE)-LYSIDINE SYNTHASE-RELATED"/>
    <property type="match status" value="1"/>
</dbReference>
<name>A0A7X6N4C4_9LACO</name>
<dbReference type="SUPFAM" id="SSF52402">
    <property type="entry name" value="Adenine nucleotide alpha hydrolases-like"/>
    <property type="match status" value="1"/>
</dbReference>
<keyword evidence="2 8" id="KW-0963">Cytoplasm</keyword>
<protein>
    <recommendedName>
        <fullName evidence="8">tRNA(Ile)-lysidine synthase</fullName>
        <ecNumber evidence="8">6.3.4.19</ecNumber>
    </recommendedName>
    <alternativeName>
        <fullName evidence="8">tRNA(Ile)-2-lysyl-cytidine synthase</fullName>
    </alternativeName>
    <alternativeName>
        <fullName evidence="8">tRNA(Ile)-lysidine synthetase</fullName>
    </alternativeName>
</protein>
<dbReference type="GO" id="GO:0005737">
    <property type="term" value="C:cytoplasm"/>
    <property type="evidence" value="ECO:0007669"/>
    <property type="project" value="UniProtKB-SubCell"/>
</dbReference>
<evidence type="ECO:0000313" key="11">
    <source>
        <dbReference type="Proteomes" id="UP000549765"/>
    </source>
</evidence>
<dbReference type="Pfam" id="PF11734">
    <property type="entry name" value="TilS_C"/>
    <property type="match status" value="1"/>
</dbReference>
<dbReference type="SMART" id="SM00977">
    <property type="entry name" value="TilS_C"/>
    <property type="match status" value="1"/>
</dbReference>
<evidence type="ECO:0000256" key="2">
    <source>
        <dbReference type="ARBA" id="ARBA00022490"/>
    </source>
</evidence>
<keyword evidence="5" id="KW-0547">Nucleotide-binding</keyword>
<evidence type="ECO:0000256" key="7">
    <source>
        <dbReference type="ARBA" id="ARBA00048539"/>
    </source>
</evidence>
<reference evidence="10 11" key="1">
    <citation type="submission" date="2020-04" db="EMBL/GenBank/DDBJ databases">
        <title>MicrobeNet Type strains.</title>
        <authorList>
            <person name="Nicholson A.C."/>
        </authorList>
    </citation>
    <scope>NUCLEOTIDE SEQUENCE [LARGE SCALE GENOMIC DNA]</scope>
    <source>
        <strain evidence="10 11">CCUG 61472</strain>
    </source>
</reference>
<sequence length="452" mass="52349">MKKINIVKQIQNNIEQHQLFESADILVVAASAGVDSQVLLESLAQIHDCSKVIVVHINHDMRPQAADEAEFVAKQAASYGFSYEALTWIKAKHPQSGVEAAGRTIRYQFLKKIAHKYQATKILTAHHANDLAETFLMKLFRGGRWEQLASIRWSRTFDEQSSLVRPMLNIPKAQLIEYAKINALPWFEDESNQDLIYTRNRIRNTILPQIMAENGDALNQINQYAKQISDVDTMIKEQVSLYLKMIQKTQDWQQIPRTWFQATLKEYLAIKLPNVSIKQAQLQQIEHLYYNVNHPNGRIRLNQEYELVKTYKKLDLLAITIKANQQQNLVDNVITLNEWYLLPNGGKFIVKQKTTQPQDLNNNAIIIPFHLEPNAWPLHLRNRKRGDKLTLKNGHQKVTRVLIDAKVPIEERDLISIMVDAHDQVLWVVGYKANWVNADQVNYEVHYIPEIK</sequence>
<comment type="caution">
    <text evidence="8">Lacks conserved residue(s) required for the propagation of feature annotation.</text>
</comment>